<dbReference type="PANTHER" id="PTHR46056:SF12">
    <property type="entry name" value="LONG-CHAIN-ALCOHOL OXIDASE"/>
    <property type="match status" value="1"/>
</dbReference>
<dbReference type="EMBL" id="JACGCM010000724">
    <property type="protein sequence ID" value="KAF6167453.1"/>
    <property type="molecule type" value="Genomic_DNA"/>
</dbReference>
<keyword evidence="4" id="KW-0560">Oxidoreductase</keyword>
<evidence type="ECO:0000256" key="4">
    <source>
        <dbReference type="ARBA" id="ARBA00023002"/>
    </source>
</evidence>
<reference evidence="7 8" key="1">
    <citation type="journal article" date="2020" name="IScience">
        <title>Genome Sequencing of the Endangered Kingdonia uniflora (Circaeasteraceae, Ranunculales) Reveals Potential Mechanisms of Evolutionary Specialization.</title>
        <authorList>
            <person name="Sun Y."/>
            <person name="Deng T."/>
            <person name="Zhang A."/>
            <person name="Moore M.J."/>
            <person name="Landis J.B."/>
            <person name="Lin N."/>
            <person name="Zhang H."/>
            <person name="Zhang X."/>
            <person name="Huang J."/>
            <person name="Zhang X."/>
            <person name="Sun H."/>
            <person name="Wang H."/>
        </authorList>
    </citation>
    <scope>NUCLEOTIDE SEQUENCE [LARGE SCALE GENOMIC DNA]</scope>
    <source>
        <strain evidence="7">TB1705</strain>
        <tissue evidence="7">Leaf</tissue>
    </source>
</reference>
<evidence type="ECO:0000259" key="5">
    <source>
        <dbReference type="Pfam" id="PF00732"/>
    </source>
</evidence>
<dbReference type="GO" id="GO:0016614">
    <property type="term" value="F:oxidoreductase activity, acting on CH-OH group of donors"/>
    <property type="evidence" value="ECO:0007669"/>
    <property type="project" value="InterPro"/>
</dbReference>
<proteinExistence type="inferred from homology"/>
<dbReference type="Proteomes" id="UP000541444">
    <property type="component" value="Unassembled WGS sequence"/>
</dbReference>
<keyword evidence="3" id="KW-0274">FAD</keyword>
<evidence type="ECO:0000256" key="2">
    <source>
        <dbReference type="ARBA" id="ARBA00022630"/>
    </source>
</evidence>
<dbReference type="PANTHER" id="PTHR46056">
    <property type="entry name" value="LONG-CHAIN-ALCOHOL OXIDASE"/>
    <property type="match status" value="1"/>
</dbReference>
<evidence type="ECO:0000313" key="7">
    <source>
        <dbReference type="EMBL" id="KAF6167453.1"/>
    </source>
</evidence>
<dbReference type="InterPro" id="IPR000172">
    <property type="entry name" value="GMC_OxRdtase_N"/>
</dbReference>
<name>A0A7J7NK34_9MAGN</name>
<dbReference type="AlphaFoldDB" id="A0A7J7NK34"/>
<protein>
    <submittedName>
        <fullName evidence="7">Uncharacterized protein</fullName>
    </submittedName>
</protein>
<evidence type="ECO:0000313" key="8">
    <source>
        <dbReference type="Proteomes" id="UP000541444"/>
    </source>
</evidence>
<evidence type="ECO:0000256" key="1">
    <source>
        <dbReference type="ARBA" id="ARBA00010790"/>
    </source>
</evidence>
<dbReference type="Gene3D" id="3.50.50.60">
    <property type="entry name" value="FAD/NAD(P)-binding domain"/>
    <property type="match status" value="1"/>
</dbReference>
<feature type="domain" description="Glucose-methanol-choline oxidoreductase N-terminal" evidence="5">
    <location>
        <begin position="131"/>
        <end position="301"/>
    </location>
</feature>
<gene>
    <name evidence="7" type="ORF">GIB67_031654</name>
</gene>
<organism evidence="7 8">
    <name type="scientific">Kingdonia uniflora</name>
    <dbReference type="NCBI Taxonomy" id="39325"/>
    <lineage>
        <taxon>Eukaryota</taxon>
        <taxon>Viridiplantae</taxon>
        <taxon>Streptophyta</taxon>
        <taxon>Embryophyta</taxon>
        <taxon>Tracheophyta</taxon>
        <taxon>Spermatophyta</taxon>
        <taxon>Magnoliopsida</taxon>
        <taxon>Ranunculales</taxon>
        <taxon>Circaeasteraceae</taxon>
        <taxon>Kingdonia</taxon>
    </lineage>
</organism>
<evidence type="ECO:0000259" key="6">
    <source>
        <dbReference type="Pfam" id="PF00890"/>
    </source>
</evidence>
<feature type="domain" description="FAD-dependent oxidoreductase 2 FAD-binding" evidence="6">
    <location>
        <begin position="84"/>
        <end position="117"/>
    </location>
</feature>
<keyword evidence="8" id="KW-1185">Reference proteome</keyword>
<accession>A0A7J7NK34</accession>
<comment type="similarity">
    <text evidence="1">Belongs to the GMC oxidoreductase family.</text>
</comment>
<dbReference type="GO" id="GO:0050660">
    <property type="term" value="F:flavin adenine dinucleotide binding"/>
    <property type="evidence" value="ECO:0007669"/>
    <property type="project" value="InterPro"/>
</dbReference>
<evidence type="ECO:0000256" key="3">
    <source>
        <dbReference type="ARBA" id="ARBA00022827"/>
    </source>
</evidence>
<dbReference type="Pfam" id="PF00732">
    <property type="entry name" value="GMC_oxred_N"/>
    <property type="match status" value="1"/>
</dbReference>
<dbReference type="OrthoDB" id="540387at2759"/>
<dbReference type="SUPFAM" id="SSF51905">
    <property type="entry name" value="FAD/NAD(P)-binding domain"/>
    <property type="match status" value="1"/>
</dbReference>
<comment type="caution">
    <text evidence="7">The sequence shown here is derived from an EMBL/GenBank/DDBJ whole genome shotgun (WGS) entry which is preliminary data.</text>
</comment>
<dbReference type="InterPro" id="IPR003953">
    <property type="entry name" value="FAD-dep_OxRdtase_2_FAD-bd"/>
</dbReference>
<dbReference type="InterPro" id="IPR036188">
    <property type="entry name" value="FAD/NAD-bd_sf"/>
</dbReference>
<dbReference type="Pfam" id="PF00890">
    <property type="entry name" value="FAD_binding_2"/>
    <property type="match status" value="1"/>
</dbReference>
<sequence>MLKIFCFFIYLSRTNEDSRNPAWDVMGYQLERENLIKPKKERPLRKGIIEILYESDTTLVNSLTEKGLKVIEDGKLNAYKIKCDVVIVGSGCRGGAAAAVLAKSGQKVVVVEKGHYFVVEDYSSLEGPSLNQLYESGGVLSTLDQKCMKLAGSTVDGGSAVNWPASIKAPTSLLKKWALDHKILFFRSSDYVSAMDTVCKRIGVAERCSEEGFHIQVLRKVYKNIGLKVEYVPWNCSEDHSCSSYCYGCEAGDKRGTDIIWLVDAIDNGVVILTGCETERFILKKNHFVRIRKKKCVGLIASIYLPGKDFQGGLITSLHKISSHESESDVQTVIEAPTLRPASFGVLLAWVSGHDAKKILLKYLRTAYLFALVKDQGSGEVKQEGRISYKLDPSDKENLKMSIRRALYILVAAGATEVGIHKSDGQRMMCKGVKEKKLEKFLDTLITCGGPKSNGELWNI</sequence>
<keyword evidence="2" id="KW-0285">Flavoprotein</keyword>